<dbReference type="InterPro" id="IPR024278">
    <property type="entry name" value="DUF3823_N"/>
</dbReference>
<dbReference type="EMBL" id="JBHSJJ010000021">
    <property type="protein sequence ID" value="MFC4874728.1"/>
    <property type="molecule type" value="Genomic_DNA"/>
</dbReference>
<name>A0ABV9T7J7_9BACT</name>
<accession>A0ABV9T7J7</accession>
<dbReference type="Gene3D" id="2.60.40.1120">
    <property type="entry name" value="Carboxypeptidase-like, regulatory domain"/>
    <property type="match status" value="1"/>
</dbReference>
<dbReference type="Gene3D" id="2.60.40.2060">
    <property type="match status" value="1"/>
</dbReference>
<dbReference type="Pfam" id="PF12866">
    <property type="entry name" value="DUF3823"/>
    <property type="match status" value="1"/>
</dbReference>
<dbReference type="RefSeq" id="WP_377068854.1">
    <property type="nucleotide sequence ID" value="NZ_JBHSJJ010000021.1"/>
</dbReference>
<evidence type="ECO:0000313" key="3">
    <source>
        <dbReference type="EMBL" id="MFC4874728.1"/>
    </source>
</evidence>
<protein>
    <submittedName>
        <fullName evidence="3">DUF3823 domain-containing protein</fullName>
    </submittedName>
</protein>
<keyword evidence="4" id="KW-1185">Reference proteome</keyword>
<organism evidence="3 4">
    <name type="scientific">Negadavirga shengliensis</name>
    <dbReference type="NCBI Taxonomy" id="1389218"/>
    <lineage>
        <taxon>Bacteria</taxon>
        <taxon>Pseudomonadati</taxon>
        <taxon>Bacteroidota</taxon>
        <taxon>Cytophagia</taxon>
        <taxon>Cytophagales</taxon>
        <taxon>Cyclobacteriaceae</taxon>
        <taxon>Negadavirga</taxon>
    </lineage>
</organism>
<comment type="caution">
    <text evidence="3">The sequence shown here is derived from an EMBL/GenBank/DDBJ whole genome shotgun (WGS) entry which is preliminary data.</text>
</comment>
<dbReference type="InterPro" id="IPR041186">
    <property type="entry name" value="DUF3823_C"/>
</dbReference>
<feature type="domain" description="DUF3823" evidence="2">
    <location>
        <begin position="125"/>
        <end position="229"/>
    </location>
</feature>
<evidence type="ECO:0000313" key="4">
    <source>
        <dbReference type="Proteomes" id="UP001595818"/>
    </source>
</evidence>
<proteinExistence type="predicted"/>
<sequence length="233" mass="25889">MKKINSIFYLLAVAMNLSCEIDNYDQPNAELYGTFIDEGTNQPLAQDIVNGTVIELIELGWVENPTNVTQTLVSMGDGTYRNSQIFSGEYLVRAVRGNFHEIPAIESMEIKGRTKLDFLVTPYLRIVDPVIERVGSTVTATFRIEQTSTQDVARIGLYVHPNPNVGNPMTLTSRVESNINRLTDPEENFTLSIDLDANSNTLQQGKPYYFRIGALSSAGSAKFNYGPAVRITI</sequence>
<reference evidence="4" key="1">
    <citation type="journal article" date="2019" name="Int. J. Syst. Evol. Microbiol.">
        <title>The Global Catalogue of Microorganisms (GCM) 10K type strain sequencing project: providing services to taxonomists for standard genome sequencing and annotation.</title>
        <authorList>
            <consortium name="The Broad Institute Genomics Platform"/>
            <consortium name="The Broad Institute Genome Sequencing Center for Infectious Disease"/>
            <person name="Wu L."/>
            <person name="Ma J."/>
        </authorList>
    </citation>
    <scope>NUCLEOTIDE SEQUENCE [LARGE SCALE GENOMIC DNA]</scope>
    <source>
        <strain evidence="4">CGMCC 4.7466</strain>
    </source>
</reference>
<evidence type="ECO:0000259" key="2">
    <source>
        <dbReference type="Pfam" id="PF18003"/>
    </source>
</evidence>
<dbReference type="Proteomes" id="UP001595818">
    <property type="component" value="Unassembled WGS sequence"/>
</dbReference>
<feature type="domain" description="DUF3823" evidence="1">
    <location>
        <begin position="30"/>
        <end position="120"/>
    </location>
</feature>
<evidence type="ECO:0000259" key="1">
    <source>
        <dbReference type="Pfam" id="PF12866"/>
    </source>
</evidence>
<dbReference type="Pfam" id="PF18003">
    <property type="entry name" value="DUF3823_C"/>
    <property type="match status" value="1"/>
</dbReference>
<gene>
    <name evidence="3" type="ORF">ACFPFU_23695</name>
</gene>